<evidence type="ECO:0000313" key="8">
    <source>
        <dbReference type="Proteomes" id="UP000051181"/>
    </source>
</evidence>
<dbReference type="PANTHER" id="PTHR43797:SF2">
    <property type="entry name" value="HOMOCYSTEINE_CYSTEINE SYNTHASE"/>
    <property type="match status" value="1"/>
</dbReference>
<evidence type="ECO:0000256" key="3">
    <source>
        <dbReference type="ARBA" id="ARBA00022679"/>
    </source>
</evidence>
<dbReference type="InterPro" id="IPR015424">
    <property type="entry name" value="PyrdxlP-dep_Trfase"/>
</dbReference>
<dbReference type="GO" id="GO:0006535">
    <property type="term" value="P:cysteine biosynthetic process from serine"/>
    <property type="evidence" value="ECO:0007669"/>
    <property type="project" value="TreeGrafter"/>
</dbReference>
<dbReference type="GeneID" id="65918122"/>
<dbReference type="CDD" id="cd00614">
    <property type="entry name" value="CGS_like"/>
    <property type="match status" value="1"/>
</dbReference>
<evidence type="ECO:0000256" key="4">
    <source>
        <dbReference type="ARBA" id="ARBA00022898"/>
    </source>
</evidence>
<dbReference type="InterPro" id="IPR015421">
    <property type="entry name" value="PyrdxlP-dep_Trfase_major"/>
</dbReference>
<accession>A0A0R1F2C1</accession>
<dbReference type="GO" id="GO:0005737">
    <property type="term" value="C:cytoplasm"/>
    <property type="evidence" value="ECO:0007669"/>
    <property type="project" value="TreeGrafter"/>
</dbReference>
<dbReference type="Gene3D" id="3.40.640.10">
    <property type="entry name" value="Type I PLP-dependent aspartate aminotransferase-like (Major domain)"/>
    <property type="match status" value="1"/>
</dbReference>
<dbReference type="GO" id="GO:0071269">
    <property type="term" value="P:L-homocysteine biosynthetic process"/>
    <property type="evidence" value="ECO:0007669"/>
    <property type="project" value="TreeGrafter"/>
</dbReference>
<dbReference type="Gene3D" id="3.90.1150.10">
    <property type="entry name" value="Aspartate Aminotransferase, domain 1"/>
    <property type="match status" value="1"/>
</dbReference>
<dbReference type="GO" id="GO:0030170">
    <property type="term" value="F:pyridoxal phosphate binding"/>
    <property type="evidence" value="ECO:0007669"/>
    <property type="project" value="InterPro"/>
</dbReference>
<keyword evidence="3" id="KW-0808">Transferase</keyword>
<keyword evidence="4 5" id="KW-0663">Pyridoxal phosphate</keyword>
<dbReference type="GO" id="GO:0004124">
    <property type="term" value="F:cysteine synthase activity"/>
    <property type="evidence" value="ECO:0007669"/>
    <property type="project" value="TreeGrafter"/>
</dbReference>
<evidence type="ECO:0000256" key="6">
    <source>
        <dbReference type="RuleBase" id="RU362118"/>
    </source>
</evidence>
<reference evidence="7 8" key="1">
    <citation type="journal article" date="2015" name="Genome Announc.">
        <title>Expanding the biotechnology potential of lactobacilli through comparative genomics of 213 strains and associated genera.</title>
        <authorList>
            <person name="Sun Z."/>
            <person name="Harris H.M."/>
            <person name="McCann A."/>
            <person name="Guo C."/>
            <person name="Argimon S."/>
            <person name="Zhang W."/>
            <person name="Yang X."/>
            <person name="Jeffery I.B."/>
            <person name="Cooney J.C."/>
            <person name="Kagawa T.F."/>
            <person name="Liu W."/>
            <person name="Song Y."/>
            <person name="Salvetti E."/>
            <person name="Wrobel A."/>
            <person name="Rasinkangas P."/>
            <person name="Parkhill J."/>
            <person name="Rea M.C."/>
            <person name="O'Sullivan O."/>
            <person name="Ritari J."/>
            <person name="Douillard F.P."/>
            <person name="Paul Ross R."/>
            <person name="Yang R."/>
            <person name="Briner A.E."/>
            <person name="Felis G.E."/>
            <person name="de Vos W.M."/>
            <person name="Barrangou R."/>
            <person name="Klaenhammer T.R."/>
            <person name="Caufield P.W."/>
            <person name="Cui Y."/>
            <person name="Zhang H."/>
            <person name="O'Toole P.W."/>
        </authorList>
    </citation>
    <scope>NUCLEOTIDE SEQUENCE [LARGE SCALE GENOMIC DNA]</scope>
    <source>
        <strain evidence="7 8">DSM 20001</strain>
    </source>
</reference>
<dbReference type="GO" id="GO:0019346">
    <property type="term" value="P:transsulfuration"/>
    <property type="evidence" value="ECO:0007669"/>
    <property type="project" value="InterPro"/>
</dbReference>
<dbReference type="Proteomes" id="UP000051181">
    <property type="component" value="Unassembled WGS sequence"/>
</dbReference>
<dbReference type="PIRSF" id="PIRSF001434">
    <property type="entry name" value="CGS"/>
    <property type="match status" value="1"/>
</dbReference>
<name>A0A0R1F2C1_9LACO</name>
<gene>
    <name evidence="7" type="ORF">FD22_GL001613</name>
</gene>
<dbReference type="GO" id="GO:0003961">
    <property type="term" value="F:O-acetylhomoserine aminocarboxypropyltransferase activity"/>
    <property type="evidence" value="ECO:0007669"/>
    <property type="project" value="TreeGrafter"/>
</dbReference>
<dbReference type="RefSeq" id="WP_010009158.1">
    <property type="nucleotide sequence ID" value="NZ_AZCN01000044.1"/>
</dbReference>
<comment type="similarity">
    <text evidence="2 6">Belongs to the trans-sulfuration enzymes family.</text>
</comment>
<organism evidence="7 8">
    <name type="scientific">Loigolactobacillus coryniformis subsp. coryniformis KCTC 3167 = DSM 20001</name>
    <dbReference type="NCBI Taxonomy" id="913848"/>
    <lineage>
        <taxon>Bacteria</taxon>
        <taxon>Bacillati</taxon>
        <taxon>Bacillota</taxon>
        <taxon>Bacilli</taxon>
        <taxon>Lactobacillales</taxon>
        <taxon>Lactobacillaceae</taxon>
        <taxon>Loigolactobacillus</taxon>
    </lineage>
</organism>
<dbReference type="AlphaFoldDB" id="A0A0R1F2C1"/>
<evidence type="ECO:0000313" key="7">
    <source>
        <dbReference type="EMBL" id="KRK15646.1"/>
    </source>
</evidence>
<sequence>MKPEHFDTARLHAGYDPAAHLQSPLVPIYQTAAFGLGDTETAAAITAGTKADAYTYSRVGNPTVRAFEKRLAALDGGTDAVAVGSGMAAISYALLNVAEGGGRILAPTNIYGASLDEFRTLLPKFGIQFDFFDDINDLTTIKSLLRPETKAIYIESVANPSTEVADIAALAQIAHAAGIPLIVDNTFPTPYLCRPFEFGADIDVYSSTKGINGHGNVVSGVVIDHGQFDWNNGKFPQMTEPEFILGDEAQHKTASFYSKFGANAFINRIRMKYLRLLGAVMSPFDAYLALLGLETISERLSKEVQSATAIAQYLTTNPHVKHVYYSGIEKDNQLVKKYFPHGIGAILSFELAGDEEQVAKVLDNVHVFTYLPNVGDVRSLIVNPVKVTHREMPQAIRLKHQLNQQVLRLSIGLEDVRDLIADLDQAIRQAFVLPQE</sequence>
<comment type="caution">
    <text evidence="7">The sequence shown here is derived from an EMBL/GenBank/DDBJ whole genome shotgun (WGS) entry which is preliminary data.</text>
</comment>
<protein>
    <submittedName>
        <fullName evidence="7">Cysteine synthase</fullName>
    </submittedName>
</protein>
<evidence type="ECO:0000256" key="2">
    <source>
        <dbReference type="ARBA" id="ARBA00009077"/>
    </source>
</evidence>
<dbReference type="Pfam" id="PF01053">
    <property type="entry name" value="Cys_Met_Meta_PP"/>
    <property type="match status" value="1"/>
</dbReference>
<proteinExistence type="inferred from homology"/>
<dbReference type="PATRIC" id="fig|913848.6.peg.1652"/>
<dbReference type="InterPro" id="IPR015422">
    <property type="entry name" value="PyrdxlP-dep_Trfase_small"/>
</dbReference>
<dbReference type="eggNOG" id="COG2873">
    <property type="taxonomic scope" value="Bacteria"/>
</dbReference>
<dbReference type="PANTHER" id="PTHR43797">
    <property type="entry name" value="HOMOCYSTEINE/CYSTEINE SYNTHASE"/>
    <property type="match status" value="1"/>
</dbReference>
<feature type="modified residue" description="N6-(pyridoxal phosphate)lysine" evidence="5">
    <location>
        <position position="209"/>
    </location>
</feature>
<dbReference type="InterPro" id="IPR000277">
    <property type="entry name" value="Cys/Met-Metab_PyrdxlP-dep_enz"/>
</dbReference>
<evidence type="ECO:0000256" key="5">
    <source>
        <dbReference type="PIRSR" id="PIRSR001434-2"/>
    </source>
</evidence>
<dbReference type="SUPFAM" id="SSF53383">
    <property type="entry name" value="PLP-dependent transferases"/>
    <property type="match status" value="1"/>
</dbReference>
<dbReference type="InterPro" id="IPR006235">
    <property type="entry name" value="OAc-hSer/O-AcSer_sulfhydrylase"/>
</dbReference>
<comment type="cofactor">
    <cofactor evidence="1 6">
        <name>pyridoxal 5'-phosphate</name>
        <dbReference type="ChEBI" id="CHEBI:597326"/>
    </cofactor>
</comment>
<evidence type="ECO:0000256" key="1">
    <source>
        <dbReference type="ARBA" id="ARBA00001933"/>
    </source>
</evidence>
<dbReference type="EMBL" id="AZCN01000044">
    <property type="protein sequence ID" value="KRK15646.1"/>
    <property type="molecule type" value="Genomic_DNA"/>
</dbReference>